<dbReference type="Proteomes" id="UP001164539">
    <property type="component" value="Chromosome 8"/>
</dbReference>
<sequence length="973" mass="106992">MAKTPFLSLHFLTIFCFLTVFPPSLSLNVEVQALLQFKSKLKDPEGFLNSWKDSADSPCGFSGITCDPVTGKVTEISFDNKSLSGEISSSISVLQGLTTLWLPYNFISGKLPLEISNCVNLKVLNVSGNTMVGLVPDLSMLKSLESVDLSINYFTGKFPSWVVNLTELVSLSIGTNDYDEAEIPGSIGNLKKLTYLFLADCNLRGGIPETVFELKDLGTLDISRNKISGIFPRSISKLQKLTKIELYENDLTGEIPAEIANLTLLEEFDVSSNQMYGKLPVEIGNLKHLTVFQCYKNNFSGEFPPGFGDMHYLIGFSIYGNKFSGVIPENFGRYSPLESVDISENQFSGSLPKFLCEGKKLTAFLALSNNFSGEVPDAYGQCKTLERLRINNNHLSGKIPDGLWALPNVGMIDFGDNEFTGGISPEIGFSTSLSQLVLQNNRFAGELPSELGKLTNLERLVLNRNNFSGEIPSEIGALRQLSSLHLEENSLTGSIPQEIGVCGRLVDLNLARNSLSGNIPHTLSLLASLNSLNLSGNDLTGSIPDNLRKLKLSSIDLSENQLSGCVPSDLLRMGGDEAFLGNERLCLDQNSKTLMNSKLSVCTEVQNQKVVFKDKLVLFCIIAAALVVVLAGLLLVSYKNFKLSADLGNGSDEERVGEKWKLASFHQMDIDAEEICNLEEDNLIGSGGTGKVYRLDLKKNGGTVAVKQLWKGDGVKVLAAEMEILGKIRHRNILKLYACLLKGGSSFLVFEYMPKGNLFEALHRQVKGGRLELDWYQRYKVALGAAKGIAYLHHDCSPPIIHRDIKSSNILLDKDYEPKIADFGVAKIAENSLKGSDYSCFAGTHGYIAPELAYTCKVSEKSDVYSFGVVLLELITGRKPIEEEYGEGKDIVYWVATHLNNRENVLKVLDKEVASKSIEEDMIKVLKIAILCTTKLPTLRPSMRDVVKMLVDADPCTYKSPDNSSDKTEKAYL</sequence>
<gene>
    <name evidence="1" type="ORF">OWV82_015795</name>
</gene>
<proteinExistence type="predicted"/>
<comment type="caution">
    <text evidence="1">The sequence shown here is derived from an EMBL/GenBank/DDBJ whole genome shotgun (WGS) entry which is preliminary data.</text>
</comment>
<reference evidence="1 2" key="1">
    <citation type="journal article" date="2023" name="Science">
        <title>Complex scaffold remodeling in plant triterpene biosynthesis.</title>
        <authorList>
            <person name="De La Pena R."/>
            <person name="Hodgson H."/>
            <person name="Liu J.C."/>
            <person name="Stephenson M.J."/>
            <person name="Martin A.C."/>
            <person name="Owen C."/>
            <person name="Harkess A."/>
            <person name="Leebens-Mack J."/>
            <person name="Jimenez L.E."/>
            <person name="Osbourn A."/>
            <person name="Sattely E.S."/>
        </authorList>
    </citation>
    <scope>NUCLEOTIDE SEQUENCE [LARGE SCALE GENOMIC DNA]</scope>
    <source>
        <strain evidence="2">cv. JPN11</strain>
        <tissue evidence="1">Leaf</tissue>
    </source>
</reference>
<accession>A0ACC1XQV3</accession>
<evidence type="ECO:0000313" key="1">
    <source>
        <dbReference type="EMBL" id="KAJ4713743.1"/>
    </source>
</evidence>
<evidence type="ECO:0000313" key="2">
    <source>
        <dbReference type="Proteomes" id="UP001164539"/>
    </source>
</evidence>
<dbReference type="EMBL" id="CM051401">
    <property type="protein sequence ID" value="KAJ4713743.1"/>
    <property type="molecule type" value="Genomic_DNA"/>
</dbReference>
<name>A0ACC1XQV3_MELAZ</name>
<protein>
    <submittedName>
        <fullName evidence="1">Receptor-like protein kinase</fullName>
    </submittedName>
</protein>
<keyword evidence="2" id="KW-1185">Reference proteome</keyword>
<organism evidence="1 2">
    <name type="scientific">Melia azedarach</name>
    <name type="common">Chinaberry tree</name>
    <dbReference type="NCBI Taxonomy" id="155640"/>
    <lineage>
        <taxon>Eukaryota</taxon>
        <taxon>Viridiplantae</taxon>
        <taxon>Streptophyta</taxon>
        <taxon>Embryophyta</taxon>
        <taxon>Tracheophyta</taxon>
        <taxon>Spermatophyta</taxon>
        <taxon>Magnoliopsida</taxon>
        <taxon>eudicotyledons</taxon>
        <taxon>Gunneridae</taxon>
        <taxon>Pentapetalae</taxon>
        <taxon>rosids</taxon>
        <taxon>malvids</taxon>
        <taxon>Sapindales</taxon>
        <taxon>Meliaceae</taxon>
        <taxon>Melia</taxon>
    </lineage>
</organism>